<dbReference type="OrthoDB" id="7392124at2"/>
<evidence type="ECO:0000313" key="2">
    <source>
        <dbReference type="EMBL" id="TPD59427.1"/>
    </source>
</evidence>
<sequence length="95" mass="10897">MNKQETDPVQTDNKFFDDLARLGQSAAGTLHGMKQEVENLVRQRLETILIDMDLVTREEFEVVRELATEARRQNEELAGKVEALEAKIAKLEKKK</sequence>
<reference evidence="3" key="1">
    <citation type="submission" date="2019-06" db="EMBL/GenBank/DDBJ databases">
        <title>The complete genome of Emcibacter congregatus ZYLT.</title>
        <authorList>
            <person name="Zhao Z."/>
        </authorList>
    </citation>
    <scope>NUCLEOTIDE SEQUENCE [LARGE SCALE GENOMIC DNA]</scope>
    <source>
        <strain evidence="3">MCCC 1A06723</strain>
    </source>
</reference>
<comment type="caution">
    <text evidence="2">The sequence shown here is derived from an EMBL/GenBank/DDBJ whole genome shotgun (WGS) entry which is preliminary data.</text>
</comment>
<dbReference type="RefSeq" id="WP_139941090.1">
    <property type="nucleotide sequence ID" value="NZ_JBHSYP010000006.1"/>
</dbReference>
<gene>
    <name evidence="2" type="ORF">FIV46_11580</name>
</gene>
<name>A0A501PH70_9PROT</name>
<accession>A0A501PH70</accession>
<feature type="coiled-coil region" evidence="1">
    <location>
        <begin position="67"/>
        <end position="94"/>
    </location>
</feature>
<keyword evidence="1" id="KW-0175">Coiled coil</keyword>
<protein>
    <submittedName>
        <fullName evidence="2">Accessory factor UbiK family protein</fullName>
    </submittedName>
</protein>
<dbReference type="InterPro" id="IPR007475">
    <property type="entry name" value="UbiK"/>
</dbReference>
<evidence type="ECO:0000256" key="1">
    <source>
        <dbReference type="SAM" id="Coils"/>
    </source>
</evidence>
<dbReference type="EMBL" id="VFIY01000014">
    <property type="protein sequence ID" value="TPD59427.1"/>
    <property type="molecule type" value="Genomic_DNA"/>
</dbReference>
<dbReference type="Pfam" id="PF04380">
    <property type="entry name" value="BMFP"/>
    <property type="match status" value="1"/>
</dbReference>
<proteinExistence type="predicted"/>
<organism evidence="2 3">
    <name type="scientific">Emcibacter nanhaiensis</name>
    <dbReference type="NCBI Taxonomy" id="1505037"/>
    <lineage>
        <taxon>Bacteria</taxon>
        <taxon>Pseudomonadati</taxon>
        <taxon>Pseudomonadota</taxon>
        <taxon>Alphaproteobacteria</taxon>
        <taxon>Emcibacterales</taxon>
        <taxon>Emcibacteraceae</taxon>
        <taxon>Emcibacter</taxon>
    </lineage>
</organism>
<evidence type="ECO:0000313" key="3">
    <source>
        <dbReference type="Proteomes" id="UP000319148"/>
    </source>
</evidence>
<dbReference type="AlphaFoldDB" id="A0A501PH70"/>
<keyword evidence="3" id="KW-1185">Reference proteome</keyword>
<dbReference type="Proteomes" id="UP000319148">
    <property type="component" value="Unassembled WGS sequence"/>
</dbReference>